<feature type="domain" description="GGDEF" evidence="6">
    <location>
        <begin position="427"/>
        <end position="557"/>
    </location>
</feature>
<dbReference type="RefSeq" id="WP_120401007.1">
    <property type="nucleotide sequence ID" value="NZ_RAXV01000001.1"/>
</dbReference>
<dbReference type="CDD" id="cd01949">
    <property type="entry name" value="GGDEF"/>
    <property type="match status" value="1"/>
</dbReference>
<evidence type="ECO:0000256" key="4">
    <source>
        <dbReference type="SAM" id="Phobius"/>
    </source>
</evidence>
<dbReference type="GO" id="GO:0052621">
    <property type="term" value="F:diguanylate cyclase activity"/>
    <property type="evidence" value="ECO:0007669"/>
    <property type="project" value="UniProtKB-EC"/>
</dbReference>
<name>A0A3A8EX34_9GAMM</name>
<protein>
    <recommendedName>
        <fullName evidence="2">diguanylate cyclase</fullName>
        <ecNumber evidence="2">2.7.7.65</ecNumber>
    </recommendedName>
</protein>
<reference evidence="7 8" key="1">
    <citation type="submission" date="2018-09" db="EMBL/GenBank/DDBJ databases">
        <title>The draft genome of Acinetobacter spp. strains.</title>
        <authorList>
            <person name="Qin J."/>
            <person name="Feng Y."/>
            <person name="Zong Z."/>
        </authorList>
    </citation>
    <scope>NUCLEOTIDE SEQUENCE [LARGE SCALE GENOMIC DNA]</scope>
    <source>
        <strain evidence="7 8">WCHAc060012</strain>
    </source>
</reference>
<dbReference type="PROSITE" id="PS50885">
    <property type="entry name" value="HAMP"/>
    <property type="match status" value="1"/>
</dbReference>
<dbReference type="GO" id="GO:0043709">
    <property type="term" value="P:cell adhesion involved in single-species biofilm formation"/>
    <property type="evidence" value="ECO:0007669"/>
    <property type="project" value="TreeGrafter"/>
</dbReference>
<dbReference type="Pfam" id="PF00672">
    <property type="entry name" value="HAMP"/>
    <property type="match status" value="1"/>
</dbReference>
<keyword evidence="4" id="KW-0472">Membrane</keyword>
<dbReference type="EC" id="2.7.7.65" evidence="2"/>
<dbReference type="Gene3D" id="6.10.340.10">
    <property type="match status" value="1"/>
</dbReference>
<feature type="transmembrane region" description="Helical" evidence="4">
    <location>
        <begin position="12"/>
        <end position="32"/>
    </location>
</feature>
<dbReference type="InterPro" id="IPR000160">
    <property type="entry name" value="GGDEF_dom"/>
</dbReference>
<keyword evidence="4" id="KW-0812">Transmembrane</keyword>
<dbReference type="GO" id="GO:0005886">
    <property type="term" value="C:plasma membrane"/>
    <property type="evidence" value="ECO:0007669"/>
    <property type="project" value="TreeGrafter"/>
</dbReference>
<evidence type="ECO:0000313" key="8">
    <source>
        <dbReference type="Proteomes" id="UP000282388"/>
    </source>
</evidence>
<dbReference type="Gene3D" id="3.30.450.20">
    <property type="entry name" value="PAS domain"/>
    <property type="match status" value="1"/>
</dbReference>
<sequence length="557" mass="62570">MLNIDSFRNRLLILFAGLAFILGLCITLYIGYKASAQMTAASAQTLNLVAKGISTTLANSLTEREREMLLLSESPFFMETDFKDEQIQLKLDQVKQSYKYYAWLGIANPQGEVTVAADGMLQGADVSSRPWFKEGLKRVYLGDVHEAVLLAKKLKAINPNEPMRFIDFATPIYDAKSKQLRGVLAAHADWSWASQVMQSALPEDAAEKGIEVFIANSKSEILYPYKSIGQVTLPENKTASKTYFIDDWHEGVDYLTTDVPVISDTKMSLGWHVIIRQPVSAALANVRATQKQIALIGFVVALFMLIITYRLANRFSRPIEELAQRAYSVERGQDDVHFEAKTSIREIQGLSRSLNSMTTTLLSQKHQLQEANTTLEQKVQERTAALKEANLELEKLAHYDGLTGLHNRRAFNDYQAYLFEQFQRQQQPYAILLMDVDFFKKVNDSFGHEMGDHVLQSVASLLAAEVRSTDFVARFGGEEFIVLLPVTALDGALLLAEKIRCRIENEKIIEHYAITVSIGVSAVLPADQTANEAIRRADQNLYRAKEQGRNRVVASKE</sequence>
<evidence type="ECO:0000256" key="3">
    <source>
        <dbReference type="ARBA" id="ARBA00034247"/>
    </source>
</evidence>
<comment type="cofactor">
    <cofactor evidence="1">
        <name>Mg(2+)</name>
        <dbReference type="ChEBI" id="CHEBI:18420"/>
    </cofactor>
</comment>
<organism evidence="7 8">
    <name type="scientific">Acinetobacter tianfuensis</name>
    <dbReference type="NCBI Taxonomy" id="2419603"/>
    <lineage>
        <taxon>Bacteria</taxon>
        <taxon>Pseudomonadati</taxon>
        <taxon>Pseudomonadota</taxon>
        <taxon>Gammaproteobacteria</taxon>
        <taxon>Moraxellales</taxon>
        <taxon>Moraxellaceae</taxon>
        <taxon>Acinetobacter</taxon>
    </lineage>
</organism>
<dbReference type="FunFam" id="3.30.70.270:FF:000001">
    <property type="entry name" value="Diguanylate cyclase domain protein"/>
    <property type="match status" value="1"/>
</dbReference>
<feature type="transmembrane region" description="Helical" evidence="4">
    <location>
        <begin position="293"/>
        <end position="312"/>
    </location>
</feature>
<dbReference type="SMART" id="SM00304">
    <property type="entry name" value="HAMP"/>
    <property type="match status" value="1"/>
</dbReference>
<dbReference type="Proteomes" id="UP000282388">
    <property type="component" value="Unassembled WGS sequence"/>
</dbReference>
<dbReference type="PANTHER" id="PTHR45138">
    <property type="entry name" value="REGULATORY COMPONENTS OF SENSORY TRANSDUCTION SYSTEM"/>
    <property type="match status" value="1"/>
</dbReference>
<keyword evidence="4" id="KW-1133">Transmembrane helix</keyword>
<evidence type="ECO:0000259" key="5">
    <source>
        <dbReference type="PROSITE" id="PS50885"/>
    </source>
</evidence>
<dbReference type="PROSITE" id="PS50887">
    <property type="entry name" value="GGDEF"/>
    <property type="match status" value="1"/>
</dbReference>
<comment type="catalytic activity">
    <reaction evidence="3">
        <text>2 GTP = 3',3'-c-di-GMP + 2 diphosphate</text>
        <dbReference type="Rhea" id="RHEA:24898"/>
        <dbReference type="ChEBI" id="CHEBI:33019"/>
        <dbReference type="ChEBI" id="CHEBI:37565"/>
        <dbReference type="ChEBI" id="CHEBI:58805"/>
        <dbReference type="EC" id="2.7.7.65"/>
    </reaction>
</comment>
<dbReference type="NCBIfam" id="TIGR00254">
    <property type="entry name" value="GGDEF"/>
    <property type="match status" value="1"/>
</dbReference>
<feature type="domain" description="HAMP" evidence="5">
    <location>
        <begin position="313"/>
        <end position="366"/>
    </location>
</feature>
<dbReference type="GO" id="GO:1902201">
    <property type="term" value="P:negative regulation of bacterial-type flagellum-dependent cell motility"/>
    <property type="evidence" value="ECO:0007669"/>
    <property type="project" value="TreeGrafter"/>
</dbReference>
<evidence type="ECO:0000256" key="2">
    <source>
        <dbReference type="ARBA" id="ARBA00012528"/>
    </source>
</evidence>
<gene>
    <name evidence="7" type="ORF">D7V32_00710</name>
</gene>
<evidence type="ECO:0000313" key="7">
    <source>
        <dbReference type="EMBL" id="RKG34624.1"/>
    </source>
</evidence>
<evidence type="ECO:0000256" key="1">
    <source>
        <dbReference type="ARBA" id="ARBA00001946"/>
    </source>
</evidence>
<evidence type="ECO:0000259" key="6">
    <source>
        <dbReference type="PROSITE" id="PS50887"/>
    </source>
</evidence>
<dbReference type="SUPFAM" id="SSF55073">
    <property type="entry name" value="Nucleotide cyclase"/>
    <property type="match status" value="1"/>
</dbReference>
<dbReference type="AlphaFoldDB" id="A0A3A8EX34"/>
<keyword evidence="8" id="KW-1185">Reference proteome</keyword>
<dbReference type="Pfam" id="PF00990">
    <property type="entry name" value="GGDEF"/>
    <property type="match status" value="1"/>
</dbReference>
<dbReference type="GO" id="GO:0007165">
    <property type="term" value="P:signal transduction"/>
    <property type="evidence" value="ECO:0007669"/>
    <property type="project" value="InterPro"/>
</dbReference>
<dbReference type="InterPro" id="IPR043128">
    <property type="entry name" value="Rev_trsase/Diguanyl_cyclase"/>
</dbReference>
<dbReference type="SMART" id="SM00267">
    <property type="entry name" value="GGDEF"/>
    <property type="match status" value="1"/>
</dbReference>
<dbReference type="InterPro" id="IPR050469">
    <property type="entry name" value="Diguanylate_Cyclase"/>
</dbReference>
<comment type="caution">
    <text evidence="7">The sequence shown here is derived from an EMBL/GenBank/DDBJ whole genome shotgun (WGS) entry which is preliminary data.</text>
</comment>
<dbReference type="InterPro" id="IPR003660">
    <property type="entry name" value="HAMP_dom"/>
</dbReference>
<dbReference type="OrthoDB" id="9812260at2"/>
<dbReference type="PANTHER" id="PTHR45138:SF9">
    <property type="entry name" value="DIGUANYLATE CYCLASE DGCM-RELATED"/>
    <property type="match status" value="1"/>
</dbReference>
<proteinExistence type="predicted"/>
<accession>A0A3A8EX34</accession>
<dbReference type="InterPro" id="IPR029787">
    <property type="entry name" value="Nucleotide_cyclase"/>
</dbReference>
<dbReference type="EMBL" id="RAXV01000001">
    <property type="protein sequence ID" value="RKG34624.1"/>
    <property type="molecule type" value="Genomic_DNA"/>
</dbReference>
<dbReference type="Gene3D" id="3.30.70.270">
    <property type="match status" value="1"/>
</dbReference>